<proteinExistence type="predicted"/>
<dbReference type="EMBL" id="LSOG01000069">
    <property type="protein sequence ID" value="OEH46217.1"/>
    <property type="molecule type" value="Genomic_DNA"/>
</dbReference>
<dbReference type="PATRIC" id="fig|45071.7.peg.2730"/>
<dbReference type="Proteomes" id="UP000095229">
    <property type="component" value="Unassembled WGS sequence"/>
</dbReference>
<organism evidence="1 2">
    <name type="scientific">Legionella parisiensis</name>
    <dbReference type="NCBI Taxonomy" id="45071"/>
    <lineage>
        <taxon>Bacteria</taxon>
        <taxon>Pseudomonadati</taxon>
        <taxon>Pseudomonadota</taxon>
        <taxon>Gammaproteobacteria</taxon>
        <taxon>Legionellales</taxon>
        <taxon>Legionellaceae</taxon>
        <taxon>Legionella</taxon>
    </lineage>
</organism>
<name>A0A1E5JNV0_9GAMM</name>
<accession>A0A1E5JNV0</accession>
<dbReference type="STRING" id="45071.Lpar_3172"/>
<evidence type="ECO:0000313" key="1">
    <source>
        <dbReference type="EMBL" id="OEH46217.1"/>
    </source>
</evidence>
<keyword evidence="2" id="KW-1185">Reference proteome</keyword>
<sequence>MDIYLDTSHLQKWQQGTLSNDDLNTLNKLKSSGKHSFVISPVHIFDITERTDTNKAIEIGQFIDHLPKKWLRNSVDLKRVEIKDALKNFKKEEKSQVNPFVDKFINTFEPNESTLKLRLDYSNASMEIIISHLLINGPQQPPLSCQKQNLETWASTNYDLVTALSSPQNRDKEMQRTFRRSLKKMISDRELLDSVIEAVTFKSSNMPEEPLESSTVFLNPLDIFIEWLIKKPSLIPSIWCPYYTQHYMHRTDLTWKISHIYDLAHLAALPYVNYLSIDRQMLGFTKQALTFARKHFPVDWEKKPITSIDQIKP</sequence>
<reference evidence="1 2" key="1">
    <citation type="submission" date="2016-02" db="EMBL/GenBank/DDBJ databases">
        <title>Secondary metabolites in Legionella.</title>
        <authorList>
            <person name="Tobias N.J."/>
            <person name="Bode H.B."/>
        </authorList>
    </citation>
    <scope>NUCLEOTIDE SEQUENCE [LARGE SCALE GENOMIC DNA]</scope>
    <source>
        <strain evidence="1 2">DSM 19216</strain>
    </source>
</reference>
<evidence type="ECO:0000313" key="2">
    <source>
        <dbReference type="Proteomes" id="UP000095229"/>
    </source>
</evidence>
<protein>
    <submittedName>
        <fullName evidence="1">Uncharacterized protein</fullName>
    </submittedName>
</protein>
<dbReference type="AlphaFoldDB" id="A0A1E5JNV0"/>
<comment type="caution">
    <text evidence="1">The sequence shown here is derived from an EMBL/GenBank/DDBJ whole genome shotgun (WGS) entry which is preliminary data.</text>
</comment>
<gene>
    <name evidence="1" type="ORF">lpari_02555</name>
</gene>
<dbReference type="RefSeq" id="WP_069683527.1">
    <property type="nucleotide sequence ID" value="NZ_LSOG01000069.1"/>
</dbReference>